<keyword evidence="3" id="KW-0443">Lipid metabolism</keyword>
<accession>A0A1J5S5U0</accession>
<dbReference type="AlphaFoldDB" id="A0A1J5S5U0"/>
<dbReference type="InterPro" id="IPR005645">
    <property type="entry name" value="FSH-like_dom"/>
</dbReference>
<dbReference type="InterPro" id="IPR029058">
    <property type="entry name" value="AB_hydrolase_fold"/>
</dbReference>
<keyword evidence="2" id="KW-0442">Lipid degradation</keyword>
<evidence type="ECO:0000259" key="4">
    <source>
        <dbReference type="Pfam" id="PF03959"/>
    </source>
</evidence>
<evidence type="ECO:0000256" key="2">
    <source>
        <dbReference type="ARBA" id="ARBA00022963"/>
    </source>
</evidence>
<dbReference type="Gene3D" id="3.40.50.1820">
    <property type="entry name" value="alpha/beta hydrolase"/>
    <property type="match status" value="1"/>
</dbReference>
<comment type="caution">
    <text evidence="5">The sequence shown here is derived from an EMBL/GenBank/DDBJ whole genome shotgun (WGS) entry which is preliminary data.</text>
</comment>
<keyword evidence="1 5" id="KW-0378">Hydrolase</keyword>
<dbReference type="Pfam" id="PF03403">
    <property type="entry name" value="PAF-AH_p_II"/>
    <property type="match status" value="1"/>
</dbReference>
<feature type="domain" description="Serine hydrolase" evidence="4">
    <location>
        <begin position="161"/>
        <end position="236"/>
    </location>
</feature>
<dbReference type="PANTHER" id="PTHR10272">
    <property type="entry name" value="PLATELET-ACTIVATING FACTOR ACETYLHYDROLASE"/>
    <property type="match status" value="1"/>
</dbReference>
<protein>
    <submittedName>
        <fullName evidence="5">Alpha/beta hydrolase family protein</fullName>
    </submittedName>
</protein>
<dbReference type="GO" id="GO:0003847">
    <property type="term" value="F:1-alkyl-2-acetylglycerophosphocholine esterase activity"/>
    <property type="evidence" value="ECO:0007669"/>
    <property type="project" value="TreeGrafter"/>
</dbReference>
<organism evidence="5">
    <name type="scientific">mine drainage metagenome</name>
    <dbReference type="NCBI Taxonomy" id="410659"/>
    <lineage>
        <taxon>unclassified sequences</taxon>
        <taxon>metagenomes</taxon>
        <taxon>ecological metagenomes</taxon>
    </lineage>
</organism>
<evidence type="ECO:0000313" key="5">
    <source>
        <dbReference type="EMBL" id="OIQ95685.1"/>
    </source>
</evidence>
<name>A0A1J5S5U0_9ZZZZ</name>
<sequence>MKTIVLLLPLLLGLVAIRAAAATSQPYAVGSLEQTWHDASRDRDVPVKIYYPTRDGAPAAGEFPVIVFSHGLGGTREGYAYLGEAWAAHGYVSVHVQHLGSDDSAYKHTLRPLRKLARAFLNPENQRNRPLDIRFAIDRLTALQTDPSFPLHGHLQLSEIGVAGHSFGAYTAMAIAGQAYEPGSGNGISMYDPRVKAVIAMSTPVPKEKRAQETFAAVKVPVFHMTGTEDAVTGREGTPAVDRRIPYDRTTHATAYLIIFKGGDHMVFSGRGRRRAKPTDARFHAIIIKASDAYWDAYLKHDPVQLAWLEYGGLESYLGSNGTFEQKHPE</sequence>
<dbReference type="SUPFAM" id="SSF53474">
    <property type="entry name" value="alpha/beta-Hydrolases"/>
    <property type="match status" value="1"/>
</dbReference>
<reference evidence="5" key="1">
    <citation type="submission" date="2016-10" db="EMBL/GenBank/DDBJ databases">
        <title>Sequence of Gallionella enrichment culture.</title>
        <authorList>
            <person name="Poehlein A."/>
            <person name="Muehling M."/>
            <person name="Daniel R."/>
        </authorList>
    </citation>
    <scope>NUCLEOTIDE SEQUENCE</scope>
</reference>
<dbReference type="EMBL" id="MLJW01000162">
    <property type="protein sequence ID" value="OIQ95685.1"/>
    <property type="molecule type" value="Genomic_DNA"/>
</dbReference>
<gene>
    <name evidence="5" type="ORF">GALL_223610</name>
</gene>
<evidence type="ECO:0000256" key="3">
    <source>
        <dbReference type="ARBA" id="ARBA00023098"/>
    </source>
</evidence>
<dbReference type="Pfam" id="PF03959">
    <property type="entry name" value="FSH1"/>
    <property type="match status" value="1"/>
</dbReference>
<evidence type="ECO:0000256" key="1">
    <source>
        <dbReference type="ARBA" id="ARBA00022801"/>
    </source>
</evidence>
<proteinExistence type="predicted"/>
<dbReference type="PANTHER" id="PTHR10272:SF0">
    <property type="entry name" value="PLATELET-ACTIVATING FACTOR ACETYLHYDROLASE"/>
    <property type="match status" value="1"/>
</dbReference>
<dbReference type="GO" id="GO:0016042">
    <property type="term" value="P:lipid catabolic process"/>
    <property type="evidence" value="ECO:0007669"/>
    <property type="project" value="UniProtKB-KW"/>
</dbReference>